<proteinExistence type="predicted"/>
<dbReference type="PANTHER" id="PTHR34580:SF3">
    <property type="entry name" value="PROTEIN PAFB"/>
    <property type="match status" value="1"/>
</dbReference>
<dbReference type="InterPro" id="IPR026881">
    <property type="entry name" value="WYL_dom"/>
</dbReference>
<comment type="caution">
    <text evidence="4">The sequence shown here is derived from an EMBL/GenBank/DDBJ whole genome shotgun (WGS) entry which is preliminary data.</text>
</comment>
<feature type="domain" description="WYL" evidence="1">
    <location>
        <begin position="170"/>
        <end position="234"/>
    </location>
</feature>
<evidence type="ECO:0000259" key="3">
    <source>
        <dbReference type="Pfam" id="PF25583"/>
    </source>
</evidence>
<dbReference type="EMBL" id="BMXK01000014">
    <property type="protein sequence ID" value="GHD12721.1"/>
    <property type="molecule type" value="Genomic_DNA"/>
</dbReference>
<feature type="domain" description="WYL" evidence="1">
    <location>
        <begin position="504"/>
        <end position="564"/>
    </location>
</feature>
<evidence type="ECO:0000259" key="2">
    <source>
        <dbReference type="Pfam" id="PF19187"/>
    </source>
</evidence>
<gene>
    <name evidence="4" type="ORF">GCM10008096_28370</name>
</gene>
<dbReference type="InterPro" id="IPR043839">
    <property type="entry name" value="PafC_HTH"/>
</dbReference>
<sequence>MRSATAEHTGILRSNVCTVAAQTKVDQTERFVSLLVTLLQAPRRGLTKAQLRHAIDGYRDLDDKNFESKFERDKAHLRELGIEITADAGAANDSFYESGALYRVDPGQTQIPEIAFTSQETMALTLAARLWADPGFGGAAGRALARLTSADALAVDASPFAARLTVGESVLTPLTHAALRGEPVAFAYRKVTGEESVRRVAPWGLGSRFGLWYLIAFDLERRQERMFRLSRIVSAIDATDAVGTPPRPAGFSARDYLARLSPREATTTARVRLAAGRGQDLRAAAVRIGSSPREGFDEVEFDYHDAEATSERLASLGADVEVTGPAELRDAVVRRLTGALAAQTGAVPEYSLKKTVGAGRSSGVAMAARALSIVAFVQHRGTAGRAEIREHFGISEHTLTTDLQRISLLGPDDISLGTRIDLDFEADPVQISTPPELEAPLVLSLTEAFVMVIGLRMLSQVPGTSTEAAVSALAKLEEATEHLPVLDAIALQSRADDDPELSGAIKRAVAEHRALAIDYYSPTRDEVTARTVEPVRFLESGPTAYVQAYCRERRGMRLFRLDRIVGHAQSEETFTPGERHAAEARDLSRNLYAPQDDDGAVVLAFASRLDGLLRDYSPSRVAAGRGAEKDLRMGEVRVAGSTHVHRLVAAHGGDVFVTEPQELARETGAWLRRALKAYSIDTESGNAT</sequence>
<accession>A0ABQ3GMH6</accession>
<reference evidence="5" key="1">
    <citation type="journal article" date="2019" name="Int. J. Syst. Evol. Microbiol.">
        <title>The Global Catalogue of Microorganisms (GCM) 10K type strain sequencing project: providing services to taxonomists for standard genome sequencing and annotation.</title>
        <authorList>
            <consortium name="The Broad Institute Genomics Platform"/>
            <consortium name="The Broad Institute Genome Sequencing Center for Infectious Disease"/>
            <person name="Wu L."/>
            <person name="Ma J."/>
        </authorList>
    </citation>
    <scope>NUCLEOTIDE SEQUENCE [LARGE SCALE GENOMIC DNA]</scope>
    <source>
        <strain evidence="5">KCTC 19466</strain>
    </source>
</reference>
<name>A0ABQ3GMH6_9MICC</name>
<feature type="domain" description="WCX" evidence="3">
    <location>
        <begin position="266"/>
        <end position="340"/>
    </location>
</feature>
<feature type="domain" description="PafC HTH" evidence="2">
    <location>
        <begin position="368"/>
        <end position="477"/>
    </location>
</feature>
<dbReference type="Pfam" id="PF25583">
    <property type="entry name" value="WCX"/>
    <property type="match status" value="1"/>
</dbReference>
<evidence type="ECO:0000259" key="1">
    <source>
        <dbReference type="Pfam" id="PF13280"/>
    </source>
</evidence>
<dbReference type="InterPro" id="IPR057727">
    <property type="entry name" value="WCX_dom"/>
</dbReference>
<dbReference type="Pfam" id="PF19187">
    <property type="entry name" value="HTH_PafC"/>
    <property type="match status" value="1"/>
</dbReference>
<keyword evidence="5" id="KW-1185">Reference proteome</keyword>
<dbReference type="InterPro" id="IPR051534">
    <property type="entry name" value="CBASS_pafABC_assoc_protein"/>
</dbReference>
<dbReference type="Pfam" id="PF13280">
    <property type="entry name" value="WYL"/>
    <property type="match status" value="2"/>
</dbReference>
<organism evidence="4 5">
    <name type="scientific">Zhihengliuella salsuginis</name>
    <dbReference type="NCBI Taxonomy" id="578222"/>
    <lineage>
        <taxon>Bacteria</taxon>
        <taxon>Bacillati</taxon>
        <taxon>Actinomycetota</taxon>
        <taxon>Actinomycetes</taxon>
        <taxon>Micrococcales</taxon>
        <taxon>Micrococcaceae</taxon>
        <taxon>Zhihengliuella</taxon>
    </lineage>
</organism>
<dbReference type="Proteomes" id="UP000642819">
    <property type="component" value="Unassembled WGS sequence"/>
</dbReference>
<evidence type="ECO:0000313" key="4">
    <source>
        <dbReference type="EMBL" id="GHD12721.1"/>
    </source>
</evidence>
<dbReference type="PROSITE" id="PS52050">
    <property type="entry name" value="WYL"/>
    <property type="match status" value="2"/>
</dbReference>
<protein>
    <submittedName>
        <fullName evidence="4">WYL domain-containing protein</fullName>
    </submittedName>
</protein>
<evidence type="ECO:0000313" key="5">
    <source>
        <dbReference type="Proteomes" id="UP000642819"/>
    </source>
</evidence>
<dbReference type="PANTHER" id="PTHR34580">
    <property type="match status" value="1"/>
</dbReference>